<dbReference type="RefSeq" id="WP_343995654.1">
    <property type="nucleotide sequence ID" value="NZ_BAAALG010000011.1"/>
</dbReference>
<dbReference type="Gene3D" id="3.10.180.10">
    <property type="entry name" value="2,3-Dihydroxybiphenyl 1,2-Dioxygenase, domain 1"/>
    <property type="match status" value="2"/>
</dbReference>
<evidence type="ECO:0000313" key="2">
    <source>
        <dbReference type="EMBL" id="GAA1108138.1"/>
    </source>
</evidence>
<dbReference type="Proteomes" id="UP001501581">
    <property type="component" value="Unassembled WGS sequence"/>
</dbReference>
<organism evidence="2 3">
    <name type="scientific">Nocardioides dubius</name>
    <dbReference type="NCBI Taxonomy" id="317019"/>
    <lineage>
        <taxon>Bacteria</taxon>
        <taxon>Bacillati</taxon>
        <taxon>Actinomycetota</taxon>
        <taxon>Actinomycetes</taxon>
        <taxon>Propionibacteriales</taxon>
        <taxon>Nocardioidaceae</taxon>
        <taxon>Nocardioides</taxon>
    </lineage>
</organism>
<dbReference type="InterPro" id="IPR029068">
    <property type="entry name" value="Glyas_Bleomycin-R_OHBP_Dase"/>
</dbReference>
<dbReference type="InterPro" id="IPR037523">
    <property type="entry name" value="VOC_core"/>
</dbReference>
<dbReference type="PROSITE" id="PS51819">
    <property type="entry name" value="VOC"/>
    <property type="match status" value="1"/>
</dbReference>
<dbReference type="EMBL" id="BAAALG010000011">
    <property type="protein sequence ID" value="GAA1108138.1"/>
    <property type="molecule type" value="Genomic_DNA"/>
</dbReference>
<reference evidence="3" key="1">
    <citation type="journal article" date="2019" name="Int. J. Syst. Evol. Microbiol.">
        <title>The Global Catalogue of Microorganisms (GCM) 10K type strain sequencing project: providing services to taxonomists for standard genome sequencing and annotation.</title>
        <authorList>
            <consortium name="The Broad Institute Genomics Platform"/>
            <consortium name="The Broad Institute Genome Sequencing Center for Infectious Disease"/>
            <person name="Wu L."/>
            <person name="Ma J."/>
        </authorList>
    </citation>
    <scope>NUCLEOTIDE SEQUENCE [LARGE SCALE GENOMIC DNA]</scope>
    <source>
        <strain evidence="3">JCM 13008</strain>
    </source>
</reference>
<gene>
    <name evidence="2" type="ORF">GCM10009668_30310</name>
</gene>
<comment type="caution">
    <text evidence="2">The sequence shown here is derived from an EMBL/GenBank/DDBJ whole genome shotgun (WGS) entry which is preliminary data.</text>
</comment>
<dbReference type="SUPFAM" id="SSF54593">
    <property type="entry name" value="Glyoxalase/Bleomycin resistance protein/Dihydroxybiphenyl dioxygenase"/>
    <property type="match status" value="2"/>
</dbReference>
<sequence>MSTSRIYGPLISTASPGEHERQLVDVFAMTAAAPTELSAPTSADLFGVPGPIRLQAFATPGVEAGAVLCRFAEPGAPIREEHSRVHRDALRVVDFYAPDFDEALAHAASAGFAMQAAEASYETNEGGFREAHRHGPDGVVTAFLHGDRDFFADFAEVRDLVLSEPVSISLPLSDAGPTVAWYRQVFGWGVVYEYDFVDASFSALMGVGEELRVRSVTIGPSRQQTYVNVVDYGVGAGLGGSLAGHGVAPRRGLLGLVVLADDVEQIARAALGAAGPIVEVDLPGFGSTRALVVAAPFGAPHLVIERSGR</sequence>
<evidence type="ECO:0000259" key="1">
    <source>
        <dbReference type="PROSITE" id="PS51819"/>
    </source>
</evidence>
<keyword evidence="3" id="KW-1185">Reference proteome</keyword>
<protein>
    <recommendedName>
        <fullName evidence="1">VOC domain-containing protein</fullName>
    </recommendedName>
</protein>
<name>A0ABP4EJK0_9ACTN</name>
<evidence type="ECO:0000313" key="3">
    <source>
        <dbReference type="Proteomes" id="UP001501581"/>
    </source>
</evidence>
<accession>A0ABP4EJK0</accession>
<feature type="domain" description="VOC" evidence="1">
    <location>
        <begin position="164"/>
        <end position="306"/>
    </location>
</feature>
<proteinExistence type="predicted"/>